<proteinExistence type="predicted"/>
<accession>A0A8S5NKD5</accession>
<organism evidence="1">
    <name type="scientific">Podoviridae sp. ctsNK10</name>
    <dbReference type="NCBI Taxonomy" id="2826582"/>
    <lineage>
        <taxon>Viruses</taxon>
        <taxon>Duplodnaviria</taxon>
        <taxon>Heunggongvirae</taxon>
        <taxon>Uroviricota</taxon>
        <taxon>Caudoviricetes</taxon>
    </lineage>
</organism>
<protein>
    <submittedName>
        <fullName evidence="1">Uncharacterized protein</fullName>
    </submittedName>
</protein>
<evidence type="ECO:0000313" key="1">
    <source>
        <dbReference type="EMBL" id="DAD95198.1"/>
    </source>
</evidence>
<dbReference type="EMBL" id="BK015191">
    <property type="protein sequence ID" value="DAD95198.1"/>
    <property type="molecule type" value="Genomic_DNA"/>
</dbReference>
<reference evidence="1" key="1">
    <citation type="journal article" date="2021" name="Proc. Natl. Acad. Sci. U.S.A.">
        <title>A Catalog of Tens of Thousands of Viruses from Human Metagenomes Reveals Hidden Associations with Chronic Diseases.</title>
        <authorList>
            <person name="Tisza M.J."/>
            <person name="Buck C.B."/>
        </authorList>
    </citation>
    <scope>NUCLEOTIDE SEQUENCE</scope>
    <source>
        <strain evidence="1">CtsNK10</strain>
    </source>
</reference>
<sequence length="40" mass="4866">MILLYYFSRTKRTITHTCLETLFMAQTFLKQNCRNLYKSS</sequence>
<name>A0A8S5NKD5_9CAUD</name>